<sequence>MKKRKTPDLEKYLEGKKRRFVNYTQGAKIYKMSYWPFVRLAKKAEANYPIRKIAIVDLNILDDFLEGNPEVVSELKKRRKKSIIDRCRSTGKSDSKSWICRAG</sequence>
<dbReference type="Proteomes" id="UP000095598">
    <property type="component" value="Unassembled WGS sequence"/>
</dbReference>
<protein>
    <submittedName>
        <fullName evidence="1">Uncharacterized protein</fullName>
    </submittedName>
</protein>
<dbReference type="Pfam" id="PF20063">
    <property type="entry name" value="DUF6462"/>
    <property type="match status" value="1"/>
</dbReference>
<dbReference type="InterPro" id="IPR045591">
    <property type="entry name" value="DUF6462"/>
</dbReference>
<name>A0A173TES0_ANAHA</name>
<proteinExistence type="predicted"/>
<reference evidence="1 2" key="1">
    <citation type="submission" date="2015-09" db="EMBL/GenBank/DDBJ databases">
        <authorList>
            <consortium name="Pathogen Informatics"/>
        </authorList>
    </citation>
    <scope>NUCLEOTIDE SEQUENCE [LARGE SCALE GENOMIC DNA]</scope>
    <source>
        <strain evidence="1 2">2789STDY5608868</strain>
    </source>
</reference>
<evidence type="ECO:0000313" key="2">
    <source>
        <dbReference type="Proteomes" id="UP000095598"/>
    </source>
</evidence>
<dbReference type="AlphaFoldDB" id="A0A173TES0"/>
<dbReference type="EMBL" id="CYXT01000015">
    <property type="protein sequence ID" value="CUN00659.1"/>
    <property type="molecule type" value="Genomic_DNA"/>
</dbReference>
<accession>A0A173TES0</accession>
<gene>
    <name evidence="1" type="ORF">ERS852425_01996</name>
</gene>
<organism evidence="1 2">
    <name type="scientific">Anaerostipes hadrus</name>
    <dbReference type="NCBI Taxonomy" id="649756"/>
    <lineage>
        <taxon>Bacteria</taxon>
        <taxon>Bacillati</taxon>
        <taxon>Bacillota</taxon>
        <taxon>Clostridia</taxon>
        <taxon>Lachnospirales</taxon>
        <taxon>Lachnospiraceae</taxon>
        <taxon>Anaerostipes</taxon>
    </lineage>
</organism>
<evidence type="ECO:0000313" key="1">
    <source>
        <dbReference type="EMBL" id="CUN00659.1"/>
    </source>
</evidence>